<dbReference type="KEGG" id="fla:SY85_06745"/>
<dbReference type="Proteomes" id="UP000077177">
    <property type="component" value="Chromosome"/>
</dbReference>
<keyword evidence="4" id="KW-1185">Reference proteome</keyword>
<dbReference type="SUPFAM" id="SSF52172">
    <property type="entry name" value="CheY-like"/>
    <property type="match status" value="1"/>
</dbReference>
<evidence type="ECO:0000256" key="1">
    <source>
        <dbReference type="PROSITE-ProRule" id="PRU00169"/>
    </source>
</evidence>
<dbReference type="Pfam" id="PF00072">
    <property type="entry name" value="Response_reg"/>
    <property type="match status" value="1"/>
</dbReference>
<organism evidence="3 4">
    <name type="scientific">Flavisolibacter tropicus</name>
    <dbReference type="NCBI Taxonomy" id="1492898"/>
    <lineage>
        <taxon>Bacteria</taxon>
        <taxon>Pseudomonadati</taxon>
        <taxon>Bacteroidota</taxon>
        <taxon>Chitinophagia</taxon>
        <taxon>Chitinophagales</taxon>
        <taxon>Chitinophagaceae</taxon>
        <taxon>Flavisolibacter</taxon>
    </lineage>
</organism>
<dbReference type="InterPro" id="IPR052893">
    <property type="entry name" value="TCS_response_regulator"/>
</dbReference>
<dbReference type="EMBL" id="CP011390">
    <property type="protein sequence ID" value="ANE50242.1"/>
    <property type="molecule type" value="Genomic_DNA"/>
</dbReference>
<accession>A0A172TTB8</accession>
<evidence type="ECO:0000313" key="3">
    <source>
        <dbReference type="EMBL" id="ANE50242.1"/>
    </source>
</evidence>
<dbReference type="GO" id="GO:0000160">
    <property type="term" value="P:phosphorelay signal transduction system"/>
    <property type="evidence" value="ECO:0007669"/>
    <property type="project" value="InterPro"/>
</dbReference>
<dbReference type="PANTHER" id="PTHR44520">
    <property type="entry name" value="RESPONSE REGULATOR RCP1-RELATED"/>
    <property type="match status" value="1"/>
</dbReference>
<dbReference type="InterPro" id="IPR011006">
    <property type="entry name" value="CheY-like_superfamily"/>
</dbReference>
<dbReference type="STRING" id="1492898.SY85_06745"/>
<evidence type="ECO:0000313" key="4">
    <source>
        <dbReference type="Proteomes" id="UP000077177"/>
    </source>
</evidence>
<sequence length="138" mass="15902">MLEDDYDDRYFTSEVMKGLDIAVPIRFLSNTDLLFATLEESNPLLIVIDYNLHPETGLEVLQKIRRHPTYQHIPVVILGDTKNPDFVTKCYQCGANTYATKPTTIDATKNKIELFFKYWLEVAETLSPLDENENAENQ</sequence>
<dbReference type="Gene3D" id="3.40.50.2300">
    <property type="match status" value="1"/>
</dbReference>
<feature type="domain" description="Response regulatory" evidence="2">
    <location>
        <begin position="1"/>
        <end position="116"/>
    </location>
</feature>
<keyword evidence="1" id="KW-0597">Phosphoprotein</keyword>
<dbReference type="PROSITE" id="PS50110">
    <property type="entry name" value="RESPONSE_REGULATORY"/>
    <property type="match status" value="1"/>
</dbReference>
<name>A0A172TTB8_9BACT</name>
<protein>
    <recommendedName>
        <fullName evidence="2">Response regulatory domain-containing protein</fullName>
    </recommendedName>
</protein>
<dbReference type="PANTHER" id="PTHR44520:SF2">
    <property type="entry name" value="RESPONSE REGULATOR RCP1"/>
    <property type="match status" value="1"/>
</dbReference>
<dbReference type="SMART" id="SM00448">
    <property type="entry name" value="REC"/>
    <property type="match status" value="1"/>
</dbReference>
<evidence type="ECO:0000259" key="2">
    <source>
        <dbReference type="PROSITE" id="PS50110"/>
    </source>
</evidence>
<dbReference type="AlphaFoldDB" id="A0A172TTB8"/>
<proteinExistence type="predicted"/>
<reference evidence="3 4" key="2">
    <citation type="journal article" date="2016" name="Int. J. Syst. Evol. Microbiol.">
        <title>Flavisolibacter tropicus sp. nov., isolated from tropical soil.</title>
        <authorList>
            <person name="Lee J.J."/>
            <person name="Kang M.S."/>
            <person name="Kim G.S."/>
            <person name="Lee C.S."/>
            <person name="Lim S."/>
            <person name="Lee J."/>
            <person name="Roh S.H."/>
            <person name="Kang H."/>
            <person name="Ha J.M."/>
            <person name="Bae S."/>
            <person name="Jung H.Y."/>
            <person name="Kim M.K."/>
        </authorList>
    </citation>
    <scope>NUCLEOTIDE SEQUENCE [LARGE SCALE GENOMIC DNA]</scope>
    <source>
        <strain evidence="3 4">LCS9</strain>
    </source>
</reference>
<feature type="modified residue" description="4-aspartylphosphate" evidence="1">
    <location>
        <position position="49"/>
    </location>
</feature>
<reference evidence="4" key="1">
    <citation type="submission" date="2015-01" db="EMBL/GenBank/DDBJ databases">
        <title>Flavisolibacter sp./LCS9/ whole genome sequencing.</title>
        <authorList>
            <person name="Kim M.K."/>
            <person name="Srinivasan S."/>
            <person name="Lee J.-J."/>
        </authorList>
    </citation>
    <scope>NUCLEOTIDE SEQUENCE [LARGE SCALE GENOMIC DNA]</scope>
    <source>
        <strain evidence="4">LCS9</strain>
    </source>
</reference>
<gene>
    <name evidence="3" type="ORF">SY85_06745</name>
</gene>
<dbReference type="InterPro" id="IPR001789">
    <property type="entry name" value="Sig_transdc_resp-reg_receiver"/>
</dbReference>